<evidence type="ECO:0000313" key="9">
    <source>
        <dbReference type="EMBL" id="GMS92484.1"/>
    </source>
</evidence>
<evidence type="ECO:0000256" key="1">
    <source>
        <dbReference type="ARBA" id="ARBA00001971"/>
    </source>
</evidence>
<dbReference type="InterPro" id="IPR002401">
    <property type="entry name" value="Cyt_P450_E_grp-I"/>
</dbReference>
<dbReference type="GO" id="GO:0004497">
    <property type="term" value="F:monooxygenase activity"/>
    <property type="evidence" value="ECO:0007669"/>
    <property type="project" value="UniProtKB-KW"/>
</dbReference>
<name>A0AAV5TFV6_9BILA</name>
<evidence type="ECO:0000256" key="4">
    <source>
        <dbReference type="ARBA" id="ARBA00023002"/>
    </source>
</evidence>
<dbReference type="SUPFAM" id="SSF48264">
    <property type="entry name" value="Cytochrome P450"/>
    <property type="match status" value="1"/>
</dbReference>
<protein>
    <recommendedName>
        <fullName evidence="11">Cytochrome P450</fullName>
    </recommendedName>
</protein>
<evidence type="ECO:0000256" key="7">
    <source>
        <dbReference type="PIRSR" id="PIRSR602401-1"/>
    </source>
</evidence>
<dbReference type="InterPro" id="IPR017972">
    <property type="entry name" value="Cyt_P450_CS"/>
</dbReference>
<keyword evidence="6 8" id="KW-0503">Monooxygenase</keyword>
<evidence type="ECO:0000256" key="3">
    <source>
        <dbReference type="ARBA" id="ARBA00022723"/>
    </source>
</evidence>
<accession>A0AAV5TFV6</accession>
<dbReference type="Gene3D" id="1.10.630.10">
    <property type="entry name" value="Cytochrome P450"/>
    <property type="match status" value="1"/>
</dbReference>
<dbReference type="GO" id="GO:0005506">
    <property type="term" value="F:iron ion binding"/>
    <property type="evidence" value="ECO:0007669"/>
    <property type="project" value="InterPro"/>
</dbReference>
<dbReference type="Proteomes" id="UP001432027">
    <property type="component" value="Unassembled WGS sequence"/>
</dbReference>
<comment type="caution">
    <text evidence="9">The sequence shown here is derived from an EMBL/GenBank/DDBJ whole genome shotgun (WGS) entry which is preliminary data.</text>
</comment>
<evidence type="ECO:0000313" key="10">
    <source>
        <dbReference type="Proteomes" id="UP001432027"/>
    </source>
</evidence>
<dbReference type="EMBL" id="BTSX01000004">
    <property type="protein sequence ID" value="GMS92484.1"/>
    <property type="molecule type" value="Genomic_DNA"/>
</dbReference>
<evidence type="ECO:0000256" key="6">
    <source>
        <dbReference type="ARBA" id="ARBA00023033"/>
    </source>
</evidence>
<keyword evidence="10" id="KW-1185">Reference proteome</keyword>
<dbReference type="GO" id="GO:0016705">
    <property type="term" value="F:oxidoreductase activity, acting on paired donors, with incorporation or reduction of molecular oxygen"/>
    <property type="evidence" value="ECO:0007669"/>
    <property type="project" value="InterPro"/>
</dbReference>
<feature type="binding site" description="axial binding residue" evidence="7">
    <location>
        <position position="434"/>
    </location>
    <ligand>
        <name>heme</name>
        <dbReference type="ChEBI" id="CHEBI:30413"/>
    </ligand>
    <ligandPart>
        <name>Fe</name>
        <dbReference type="ChEBI" id="CHEBI:18248"/>
    </ligandPart>
</feature>
<evidence type="ECO:0000256" key="5">
    <source>
        <dbReference type="ARBA" id="ARBA00023004"/>
    </source>
</evidence>
<organism evidence="9 10">
    <name type="scientific">Pristionchus entomophagus</name>
    <dbReference type="NCBI Taxonomy" id="358040"/>
    <lineage>
        <taxon>Eukaryota</taxon>
        <taxon>Metazoa</taxon>
        <taxon>Ecdysozoa</taxon>
        <taxon>Nematoda</taxon>
        <taxon>Chromadorea</taxon>
        <taxon>Rhabditida</taxon>
        <taxon>Rhabditina</taxon>
        <taxon>Diplogasteromorpha</taxon>
        <taxon>Diplogasteroidea</taxon>
        <taxon>Neodiplogasteridae</taxon>
        <taxon>Pristionchus</taxon>
    </lineage>
</organism>
<dbReference type="FunFam" id="1.10.630.10:FF:000036">
    <property type="entry name" value="CYtochrome P450 family"/>
    <property type="match status" value="1"/>
</dbReference>
<reference evidence="9" key="1">
    <citation type="submission" date="2023-10" db="EMBL/GenBank/DDBJ databases">
        <title>Genome assembly of Pristionchus species.</title>
        <authorList>
            <person name="Yoshida K."/>
            <person name="Sommer R.J."/>
        </authorList>
    </citation>
    <scope>NUCLEOTIDE SEQUENCE</scope>
    <source>
        <strain evidence="9">RS0144</strain>
    </source>
</reference>
<comment type="similarity">
    <text evidence="2 8">Belongs to the cytochrome P450 family.</text>
</comment>
<sequence>LIALLGAIAYVISYYHTVRKYPKGPLPLPLIGNLYHLTPDGICDYIREVEKDYGPCFTLFMPRPVVIFNDFATIKEAMVTQGENFAGRGHLPPENYLQKVEQTGLIYSDGEEWRVQKRASLRILRDLGLGKNLMEAQVNRSIDEMLDQIKATNDEVTPFDMNLPIQLCVGNIINETLFGYHFHYSDTTKFEFFVGCINRHFQYLKDNFWVQIIQGWPWTAKLPIIGRKGYTEPMENIAKYHAFVDAEVDKVARAFETTQEPSNFVQSYLVEMEKDRQLDMDNLRAIVVDFWLAGMETTGTTLRWALLLLMNNIDAQDKMRGELLSVVGKERRVEMADKPCLPYFNAAIAEIQRLANIVTFTDYHRCTEDSMVAGHLILKGTMTLPQLYSVLKDERVFKNPEMFQPERFLEKDGKTASKNALDHMVAFGMGKRQCIGEGLARVELFLVLGNLLLNYRFEPTQQINLKPIFSAVVVPRPYKCRVVSL</sequence>
<dbReference type="GO" id="GO:0020037">
    <property type="term" value="F:heme binding"/>
    <property type="evidence" value="ECO:0007669"/>
    <property type="project" value="InterPro"/>
</dbReference>
<evidence type="ECO:0000256" key="2">
    <source>
        <dbReference type="ARBA" id="ARBA00010617"/>
    </source>
</evidence>
<feature type="non-terminal residue" evidence="9">
    <location>
        <position position="1"/>
    </location>
</feature>
<proteinExistence type="inferred from homology"/>
<evidence type="ECO:0008006" key="11">
    <source>
        <dbReference type="Google" id="ProtNLM"/>
    </source>
</evidence>
<dbReference type="PROSITE" id="PS00086">
    <property type="entry name" value="CYTOCHROME_P450"/>
    <property type="match status" value="1"/>
</dbReference>
<dbReference type="InterPro" id="IPR036396">
    <property type="entry name" value="Cyt_P450_sf"/>
</dbReference>
<gene>
    <name evidence="9" type="ORF">PENTCL1PPCAC_14659</name>
</gene>
<evidence type="ECO:0000256" key="8">
    <source>
        <dbReference type="RuleBase" id="RU000461"/>
    </source>
</evidence>
<comment type="cofactor">
    <cofactor evidence="1 7">
        <name>heme</name>
        <dbReference type="ChEBI" id="CHEBI:30413"/>
    </cofactor>
</comment>
<dbReference type="InterPro" id="IPR001128">
    <property type="entry name" value="Cyt_P450"/>
</dbReference>
<dbReference type="PRINTS" id="PR00463">
    <property type="entry name" value="EP450I"/>
</dbReference>
<keyword evidence="4 8" id="KW-0560">Oxidoreductase</keyword>
<keyword evidence="7 8" id="KW-0349">Heme</keyword>
<keyword evidence="3 7" id="KW-0479">Metal-binding</keyword>
<dbReference type="PANTHER" id="PTHR24284">
    <property type="entry name" value="CYTOCHROME P450 FAMILY"/>
    <property type="match status" value="1"/>
</dbReference>
<dbReference type="PANTHER" id="PTHR24284:SF1">
    <property type="entry name" value="CYTOCHROME P450 FAMILY"/>
    <property type="match status" value="1"/>
</dbReference>
<keyword evidence="5 7" id="KW-0408">Iron</keyword>
<dbReference type="PRINTS" id="PR00385">
    <property type="entry name" value="P450"/>
</dbReference>
<dbReference type="Pfam" id="PF00067">
    <property type="entry name" value="p450"/>
    <property type="match status" value="1"/>
</dbReference>
<dbReference type="AlphaFoldDB" id="A0AAV5TFV6"/>